<dbReference type="RefSeq" id="WP_071113469.1">
    <property type="nucleotide sequence ID" value="NZ_MKCT01000032.1"/>
</dbReference>
<reference evidence="2 3" key="1">
    <citation type="submission" date="2016-09" db="EMBL/GenBank/DDBJ databases">
        <title>Chromobacterium muskegensis sp. nov., an insecticidal bacterium isolated from Sphagnum bogs.</title>
        <authorList>
            <person name="Sparks M.E."/>
            <person name="Blackburn M.B."/>
            <person name="Gundersen-Rindal D.E."/>
            <person name="Mitchell A."/>
            <person name="Farrar R."/>
            <person name="Kuhar D."/>
        </authorList>
    </citation>
    <scope>NUCLEOTIDE SEQUENCE [LARGE SCALE GENOMIC DNA]</scope>
    <source>
        <strain evidence="2 3">14B-1</strain>
    </source>
</reference>
<comment type="caution">
    <text evidence="2">The sequence shown here is derived from an EMBL/GenBank/DDBJ whole genome shotgun (WGS) entry which is preliminary data.</text>
</comment>
<evidence type="ECO:0000313" key="3">
    <source>
        <dbReference type="Proteomes" id="UP000180280"/>
    </source>
</evidence>
<keyword evidence="3" id="KW-1185">Reference proteome</keyword>
<evidence type="ECO:0000256" key="1">
    <source>
        <dbReference type="SAM" id="MobiDB-lite"/>
    </source>
</evidence>
<organism evidence="2 3">
    <name type="scientific">Chromobacterium sphagni</name>
    <dbReference type="NCBI Taxonomy" id="1903179"/>
    <lineage>
        <taxon>Bacteria</taxon>
        <taxon>Pseudomonadati</taxon>
        <taxon>Pseudomonadota</taxon>
        <taxon>Betaproteobacteria</taxon>
        <taxon>Neisseriales</taxon>
        <taxon>Chromobacteriaceae</taxon>
        <taxon>Chromobacterium</taxon>
    </lineage>
</organism>
<proteinExistence type="predicted"/>
<protein>
    <submittedName>
        <fullName evidence="2">Uncharacterized protein</fullName>
    </submittedName>
</protein>
<dbReference type="Proteomes" id="UP000180280">
    <property type="component" value="Unassembled WGS sequence"/>
</dbReference>
<name>A0ABX3CBH9_9NEIS</name>
<sequence length="124" mass="13366">MDSFTQGAPAPSSNAPFPFNPTREEQFADAVQCISGLATIALGQIAAIGRLTLSAMEVPNTYLHPENIAQALETIICLAERLDGTIDSHAVELCCRAEIYPEEQIRRGKAFCAAWDSQRGGEAQ</sequence>
<feature type="region of interest" description="Disordered" evidence="1">
    <location>
        <begin position="1"/>
        <end position="21"/>
    </location>
</feature>
<accession>A0ABX3CBH9</accession>
<evidence type="ECO:0000313" key="2">
    <source>
        <dbReference type="EMBL" id="OHX19566.1"/>
    </source>
</evidence>
<dbReference type="EMBL" id="MKCT01000032">
    <property type="protein sequence ID" value="OHX19566.1"/>
    <property type="molecule type" value="Genomic_DNA"/>
</dbReference>
<gene>
    <name evidence="2" type="ORF">BI344_17835</name>
</gene>
<feature type="compositionally biased region" description="Low complexity" evidence="1">
    <location>
        <begin position="8"/>
        <end position="21"/>
    </location>
</feature>